<evidence type="ECO:0000313" key="2">
    <source>
        <dbReference type="EMBL" id="OXG15810.1"/>
    </source>
</evidence>
<dbReference type="Proteomes" id="UP000199727">
    <property type="component" value="Unassembled WGS sequence"/>
</dbReference>
<feature type="compositionally biased region" description="Pro residues" evidence="1">
    <location>
        <begin position="528"/>
        <end position="542"/>
    </location>
</feature>
<feature type="compositionally biased region" description="Polar residues" evidence="1">
    <location>
        <begin position="86"/>
        <end position="100"/>
    </location>
</feature>
<protein>
    <submittedName>
        <fullName evidence="2">Uncharacterized protein</fullName>
    </submittedName>
</protein>
<evidence type="ECO:0000313" key="3">
    <source>
        <dbReference type="Proteomes" id="UP000199727"/>
    </source>
</evidence>
<feature type="compositionally biased region" description="Low complexity" evidence="1">
    <location>
        <begin position="558"/>
        <end position="567"/>
    </location>
</feature>
<dbReference type="EMBL" id="AMKT01000069">
    <property type="protein sequence ID" value="OXG15810.1"/>
    <property type="molecule type" value="Genomic_DNA"/>
</dbReference>
<feature type="compositionally biased region" description="Basic and acidic residues" evidence="1">
    <location>
        <begin position="514"/>
        <end position="523"/>
    </location>
</feature>
<accession>A0A854Q8E1</accession>
<feature type="region of interest" description="Disordered" evidence="1">
    <location>
        <begin position="22"/>
        <end position="102"/>
    </location>
</feature>
<dbReference type="AlphaFoldDB" id="A0A854Q8E1"/>
<proteinExistence type="predicted"/>
<gene>
    <name evidence="2" type="ORF">C361_05251</name>
</gene>
<name>A0A854Q8E1_CRYNE</name>
<evidence type="ECO:0000256" key="1">
    <source>
        <dbReference type="SAM" id="MobiDB-lite"/>
    </source>
</evidence>
<organism evidence="2 3">
    <name type="scientific">Cryptococcus neoformans Tu259-1</name>
    <dbReference type="NCBI Taxonomy" id="1230072"/>
    <lineage>
        <taxon>Eukaryota</taxon>
        <taxon>Fungi</taxon>
        <taxon>Dikarya</taxon>
        <taxon>Basidiomycota</taxon>
        <taxon>Agaricomycotina</taxon>
        <taxon>Tremellomycetes</taxon>
        <taxon>Tremellales</taxon>
        <taxon>Cryptococcaceae</taxon>
        <taxon>Cryptococcus</taxon>
        <taxon>Cryptococcus neoformans species complex</taxon>
    </lineage>
</organism>
<reference evidence="2 3" key="1">
    <citation type="submission" date="2017-06" db="EMBL/GenBank/DDBJ databases">
        <title>Global population genomics of the pathogenic fungus Cryptococcus neoformans var. grubii.</title>
        <authorList>
            <person name="Cuomo C."/>
            <person name="Litvintseva A."/>
            <person name="Chen Y."/>
            <person name="Young S."/>
            <person name="Zeng Q."/>
            <person name="Chapman S."/>
            <person name="Gujja S."/>
            <person name="Saif S."/>
            <person name="Birren B."/>
        </authorList>
    </citation>
    <scope>NUCLEOTIDE SEQUENCE [LARGE SCALE GENOMIC DNA]</scope>
    <source>
        <strain evidence="2 3">Tu259-1</strain>
    </source>
</reference>
<sequence length="636" mass="70479">MDNNHQPLHLAAAVNDISFIHPALDDPQNFFGSPELDQGPSEDTRRNPEEPTQEEIDAVIEQSLLKAEAQSKSEEEHAGAEIGRTQDVQNPDGSTPQLSSHGIHDQNAEFIDQIDQVAGSSSVDHLDAGGPGTSEQNPIHNPPVCPAPFIRPNRHDGITPSPIYYVFADRTTFNAWLEGESSWCHFVQRRSTTPDKRSAERLQTRIAKHNKKLEAMTPEERALALPLKTRRRNRVSPVAEKVTYTCHHAGHYSSQHSVELPKEKLRMNTKKSVKCACPSRIVLSEMQTGECRVCYHWKHEGHDPYNETDKDGGRMNKAIDEWMVSQIAAGRTPDEIRRALDIDEEEKKAYLDKVAADPSQLNPNLPPPIALVRASKFKYSEIYNRYRKLKGPIKDSRPHKSDSSRSRGESSRKGKRKASETEGDEMDGDQDSKKKRRGRPREVTEGQEDGVEGAEQMHVQEQGSVQHHLSDTDIFIDPELQRSMAGPSNTADINVHLVDSSTGHQMEMLPDHQDQSIHTDSFHHQPHGQPPPTSNPDNPLPPQTQSEHEHGTSHTIDLSGLSGLSGSAEEGGDHVDTDFASLAATHESLARALLTLPGGSGLRDEEIAGMSLEEAMRRLAGEVQNAHGDGDLNMAL</sequence>
<feature type="region of interest" description="Disordered" evidence="1">
    <location>
        <begin position="120"/>
        <end position="143"/>
    </location>
</feature>
<comment type="caution">
    <text evidence="2">The sequence shown here is derived from an EMBL/GenBank/DDBJ whole genome shotgun (WGS) entry which is preliminary data.</text>
</comment>
<dbReference type="OrthoDB" id="2563749at2759"/>
<feature type="region of interest" description="Disordered" evidence="1">
    <location>
        <begin position="514"/>
        <end position="575"/>
    </location>
</feature>
<feature type="compositionally biased region" description="Basic and acidic residues" evidence="1">
    <location>
        <begin position="392"/>
        <end position="420"/>
    </location>
</feature>
<feature type="compositionally biased region" description="Basic and acidic residues" evidence="1">
    <location>
        <begin position="69"/>
        <end position="79"/>
    </location>
</feature>
<feature type="region of interest" description="Disordered" evidence="1">
    <location>
        <begin position="390"/>
        <end position="453"/>
    </location>
</feature>